<proteinExistence type="inferred from homology"/>
<dbReference type="InterPro" id="IPR031330">
    <property type="entry name" value="Gly_Hdrlase_35_cat"/>
</dbReference>
<dbReference type="InterPro" id="IPR017853">
    <property type="entry name" value="GH"/>
</dbReference>
<evidence type="ECO:0000256" key="2">
    <source>
        <dbReference type="RuleBase" id="RU003679"/>
    </source>
</evidence>
<sequence>MKKYTINVKNPQKNIYPAKTKLGGINLSGDRISFTNYFMEKNNQPFLGICGEFHFSRYHHTRWEDELIKMKMGGVNIIATYIFWNHHEEEQGIFLWTENRNVRKFVEICAKHELYVILRIGPFAHGEVRNGGLPDWLFGRPFDLRSNDIEYLGFVKNFYQEIGKQVNGLLFKDNGPIIGTQLENEYEHAGAPWEITAGTSNEWLPAGRDGDSHILTLKKLAIEANIKTPLYTCTGWGGASAPSDEVLPLWGGYAFWPWIFYGDVKEHPATPEFIYRDFHNNEKENYGFTPTYRAEDLPYACCEMGAGMTNFYQYRFTLPYESVDAMANVKLAGGCNFIGYYVFHGGSNPVGKYFLNENATPKISYDYQAPIGEFGQIRESYKRLKRLHYFLTTFEKEFSKSQTILPEMSDRIDPTDTESLRYAVRAHKDSGFLFINNYQDHVEMKYKQDISISIQLNHETINLPKSEGLSIAKNTSCVLPFNLIMDGTTLKYSTTQLITKIEHNGESYYFFFTPKGMKAEYCFRREAIQNIERNDGDVIWGDEVIIKLDPIVETHVSDITLHSGTNIHIVTLSDKQSLNFWRYTLDNQHQIVITDSTVLLKDNKLKLEYSNEQKKIELMFFPPLKKKLLYQGREIKKQENDGFFDEYYISTNTNKLEIDIKKVGHSKAKIDFSPEFFNSVKEPLLNIDYIGDIGYAFIDGKLIHDNFSNNEVWQLGLKQYQQELIEKGMYLYVSPLKEGSYVKSDSPMAARTEINHNTSEIKSIKATAICEIELEIE</sequence>
<feature type="domain" description="Glycoside hydrolase 35 catalytic" evidence="3">
    <location>
        <begin position="41"/>
        <end position="189"/>
    </location>
</feature>
<dbReference type="Proteomes" id="UP000321363">
    <property type="component" value="Unassembled WGS sequence"/>
</dbReference>
<evidence type="ECO:0000313" key="5">
    <source>
        <dbReference type="Proteomes" id="UP000321363"/>
    </source>
</evidence>
<keyword evidence="5" id="KW-1185">Reference proteome</keyword>
<keyword evidence="4" id="KW-0378">Hydrolase</keyword>
<evidence type="ECO:0000259" key="3">
    <source>
        <dbReference type="Pfam" id="PF01301"/>
    </source>
</evidence>
<dbReference type="Pfam" id="PF01301">
    <property type="entry name" value="Glyco_hydro_35"/>
    <property type="match status" value="2"/>
</dbReference>
<feature type="domain" description="Glycoside hydrolase 35 catalytic" evidence="3">
    <location>
        <begin position="272"/>
        <end position="388"/>
    </location>
</feature>
<dbReference type="RefSeq" id="WP_146945522.1">
    <property type="nucleotide sequence ID" value="NZ_VOQF01000001.1"/>
</dbReference>
<comment type="similarity">
    <text evidence="1 2">Belongs to the glycosyl hydrolase 35 family.</text>
</comment>
<protein>
    <submittedName>
        <fullName evidence="4">Glycosyl hydrolase family 35</fullName>
    </submittedName>
</protein>
<dbReference type="InterPro" id="IPR037110">
    <property type="entry name" value="Betagal_dom2_sf"/>
</dbReference>
<dbReference type="InterPro" id="IPR001944">
    <property type="entry name" value="Glycoside_Hdrlase_35"/>
</dbReference>
<reference evidence="4 5" key="1">
    <citation type="journal article" date="2005" name="Int. J. Syst. Evol. Microbiol.">
        <title>Bacillus litoralis sp. nov., isolated from a tidal flat of the Yellow Sea in Korea.</title>
        <authorList>
            <person name="Yoon J.H."/>
            <person name="Oh T.K."/>
        </authorList>
    </citation>
    <scope>NUCLEOTIDE SEQUENCE [LARGE SCALE GENOMIC DNA]</scope>
    <source>
        <strain evidence="4 5">SW-211</strain>
    </source>
</reference>
<dbReference type="PRINTS" id="PR00742">
    <property type="entry name" value="GLHYDRLASE35"/>
</dbReference>
<accession>A0A5C6WA05</accession>
<organism evidence="4 5">
    <name type="scientific">Metabacillus litoralis</name>
    <dbReference type="NCBI Taxonomy" id="152268"/>
    <lineage>
        <taxon>Bacteria</taxon>
        <taxon>Bacillati</taxon>
        <taxon>Bacillota</taxon>
        <taxon>Bacilli</taxon>
        <taxon>Bacillales</taxon>
        <taxon>Bacillaceae</taxon>
        <taxon>Metabacillus</taxon>
    </lineage>
</organism>
<dbReference type="EMBL" id="VOQF01000001">
    <property type="protein sequence ID" value="TXC92662.1"/>
    <property type="molecule type" value="Genomic_DNA"/>
</dbReference>
<name>A0A5C6WA05_9BACI</name>
<dbReference type="Gene3D" id="3.20.20.80">
    <property type="entry name" value="Glycosidases"/>
    <property type="match status" value="1"/>
</dbReference>
<gene>
    <name evidence="4" type="ORF">FS935_00155</name>
</gene>
<evidence type="ECO:0000313" key="4">
    <source>
        <dbReference type="EMBL" id="TXC92662.1"/>
    </source>
</evidence>
<comment type="caution">
    <text evidence="4">The sequence shown here is derived from an EMBL/GenBank/DDBJ whole genome shotgun (WGS) entry which is preliminary data.</text>
</comment>
<evidence type="ECO:0000256" key="1">
    <source>
        <dbReference type="ARBA" id="ARBA00009809"/>
    </source>
</evidence>
<dbReference type="Gene3D" id="2.102.20.10">
    <property type="entry name" value="Beta-galactosidase, domain 2"/>
    <property type="match status" value="1"/>
</dbReference>
<dbReference type="AlphaFoldDB" id="A0A5C6WA05"/>
<dbReference type="OrthoDB" id="9813184at2"/>
<dbReference type="GO" id="GO:0005975">
    <property type="term" value="P:carbohydrate metabolic process"/>
    <property type="evidence" value="ECO:0007669"/>
    <property type="project" value="InterPro"/>
</dbReference>
<dbReference type="GO" id="GO:0004553">
    <property type="term" value="F:hydrolase activity, hydrolyzing O-glycosyl compounds"/>
    <property type="evidence" value="ECO:0007669"/>
    <property type="project" value="InterPro"/>
</dbReference>
<dbReference type="PANTHER" id="PTHR23421">
    <property type="entry name" value="BETA-GALACTOSIDASE RELATED"/>
    <property type="match status" value="1"/>
</dbReference>
<dbReference type="SUPFAM" id="SSF51445">
    <property type="entry name" value="(Trans)glycosidases"/>
    <property type="match status" value="1"/>
</dbReference>